<keyword evidence="1" id="KW-0560">Oxidoreductase</keyword>
<evidence type="ECO:0000313" key="3">
    <source>
        <dbReference type="EMBL" id="HEN15230.1"/>
    </source>
</evidence>
<accession>A0A7C2NWP5</accession>
<dbReference type="InterPro" id="IPR006137">
    <property type="entry name" value="NADH_UbQ_OxRdtase-like_20kDa"/>
</dbReference>
<dbReference type="Pfam" id="PF01058">
    <property type="entry name" value="Oxidored_q6"/>
    <property type="match status" value="1"/>
</dbReference>
<dbReference type="GO" id="GO:0051536">
    <property type="term" value="F:iron-sulfur cluster binding"/>
    <property type="evidence" value="ECO:0007669"/>
    <property type="project" value="InterPro"/>
</dbReference>
<dbReference type="PANTHER" id="PTHR42845:SF2">
    <property type="entry name" value="F420-NON-REDUCING HYDROGENASE VHU SUBUNIT G"/>
    <property type="match status" value="1"/>
</dbReference>
<evidence type="ECO:0000259" key="2">
    <source>
        <dbReference type="Pfam" id="PF01058"/>
    </source>
</evidence>
<protein>
    <submittedName>
        <fullName evidence="3">Oxidoreductase</fullName>
    </submittedName>
</protein>
<feature type="domain" description="NADH:ubiquinone oxidoreductase-like 20kDa subunit" evidence="2">
    <location>
        <begin position="16"/>
        <end position="152"/>
    </location>
</feature>
<name>A0A7C2NWP5_9PLAN</name>
<dbReference type="InterPro" id="IPR051349">
    <property type="entry name" value="Hydrogenase_assoc-protein"/>
</dbReference>
<proteinExistence type="predicted"/>
<dbReference type="GO" id="GO:0016491">
    <property type="term" value="F:oxidoreductase activity"/>
    <property type="evidence" value="ECO:0007669"/>
    <property type="project" value="UniProtKB-KW"/>
</dbReference>
<comment type="caution">
    <text evidence="3">The sequence shown here is derived from an EMBL/GenBank/DDBJ whole genome shotgun (WGS) entry which is preliminary data.</text>
</comment>
<dbReference type="InterPro" id="IPR037024">
    <property type="entry name" value="NiFe_Hase_small_N_sf"/>
</dbReference>
<reference evidence="3" key="1">
    <citation type="journal article" date="2020" name="mSystems">
        <title>Genome- and Community-Level Interaction Insights into Carbon Utilization and Element Cycling Functions of Hydrothermarchaeota in Hydrothermal Sediment.</title>
        <authorList>
            <person name="Zhou Z."/>
            <person name="Liu Y."/>
            <person name="Xu W."/>
            <person name="Pan J."/>
            <person name="Luo Z.H."/>
            <person name="Li M."/>
        </authorList>
    </citation>
    <scope>NUCLEOTIDE SEQUENCE [LARGE SCALE GENOMIC DNA]</scope>
    <source>
        <strain evidence="3">SpSt-339</strain>
    </source>
</reference>
<gene>
    <name evidence="3" type="ORF">ENQ76_07160</name>
</gene>
<dbReference type="EMBL" id="DSOK01000204">
    <property type="protein sequence ID" value="HEN15230.1"/>
    <property type="molecule type" value="Genomic_DNA"/>
</dbReference>
<dbReference type="AlphaFoldDB" id="A0A7C2NWP5"/>
<dbReference type="PANTHER" id="PTHR42845">
    <property type="entry name" value="COENZYME F420-REDUCING HYDROGENASE, GAMMA SUBUNIT"/>
    <property type="match status" value="1"/>
</dbReference>
<dbReference type="SUPFAM" id="SSF56770">
    <property type="entry name" value="HydA/Nqo6-like"/>
    <property type="match status" value="1"/>
</dbReference>
<organism evidence="3">
    <name type="scientific">Schlesneria paludicola</name>
    <dbReference type="NCBI Taxonomy" id="360056"/>
    <lineage>
        <taxon>Bacteria</taxon>
        <taxon>Pseudomonadati</taxon>
        <taxon>Planctomycetota</taxon>
        <taxon>Planctomycetia</taxon>
        <taxon>Planctomycetales</taxon>
        <taxon>Planctomycetaceae</taxon>
        <taxon>Schlesneria</taxon>
    </lineage>
</organism>
<sequence>MMARKPRIAVLKFASCDGCQLSLLDAEDELLAVCDQFDFVHFAEASSALQPGPYDIAVVEGSITTTDDEQRIRRVRAESRWLVTIGACATAGGVQALRAWGDIDHWVRTVYPSPEYIETLATSTSISQHVQVDFELHGCPINPKQLIEVLTSLAAGRRPNIPSHAVCLDCKRRGTVCVMVAQGQACLGPVTQTGCGALCPGYDRGCYGCFGPAAGANTAALIAEFQRQGHASGQLVPLLRNFHATAPVFRAAGDSLG</sequence>
<evidence type="ECO:0000256" key="1">
    <source>
        <dbReference type="ARBA" id="ARBA00023002"/>
    </source>
</evidence>
<dbReference type="Gene3D" id="3.40.50.700">
    <property type="entry name" value="NADH:ubiquinone oxidoreductase-like, 20kDa subunit"/>
    <property type="match status" value="1"/>
</dbReference>